<dbReference type="RefSeq" id="XP_022084658.1">
    <property type="nucleotide sequence ID" value="XM_022228966.1"/>
</dbReference>
<dbReference type="OMA" id="MIAIKHT"/>
<gene>
    <name evidence="6" type="primary">LOC110976031</name>
</gene>
<keyword evidence="3" id="KW-0378">Hydrolase</keyword>
<dbReference type="PROSITE" id="PS51421">
    <property type="entry name" value="RAS"/>
    <property type="match status" value="1"/>
</dbReference>
<protein>
    <recommendedName>
        <fullName evidence="2">small monomeric GTPase</fullName>
        <ecNumber evidence="2">3.6.5.2</ecNumber>
    </recommendedName>
</protein>
<dbReference type="Proteomes" id="UP000694845">
    <property type="component" value="Unplaced"/>
</dbReference>
<accession>A0A8B7XUX5</accession>
<dbReference type="KEGG" id="aplc:110976031"/>
<comment type="similarity">
    <text evidence="1">Belongs to the small GTPase superfamily. Ras family.</text>
</comment>
<dbReference type="Gene3D" id="3.40.50.300">
    <property type="entry name" value="P-loop containing nucleotide triphosphate hydrolases"/>
    <property type="match status" value="1"/>
</dbReference>
<evidence type="ECO:0000256" key="4">
    <source>
        <dbReference type="ARBA" id="ARBA00048098"/>
    </source>
</evidence>
<dbReference type="SMART" id="SM00174">
    <property type="entry name" value="RHO"/>
    <property type="match status" value="1"/>
</dbReference>
<sequence length="244" mass="27686">MIAIKHTLPVVKFNSASMFPLNVVKKSLRGFVNMSSGSKKKLDRLKVAVFGRSGCGKTALTVRFLTRRFIGDYERNKENTYQQDVDIDGTLVNLEILDTRLDIQECFEVTTSFERTVKWADAFIIVYEVTDAKSLRVVPHIKAAIDQARRSKTLPAILVGNKIDLVHSRVVTYNEGLELAQLLGMPFFEVSVRESYEDVVRLFSALSGEFRSLTTKSSVFKGFRDRSKKKGRFAMLTRQRSVSM</sequence>
<dbReference type="InterPro" id="IPR051065">
    <property type="entry name" value="Ras-related_GTPase"/>
</dbReference>
<dbReference type="InterPro" id="IPR027417">
    <property type="entry name" value="P-loop_NTPase"/>
</dbReference>
<evidence type="ECO:0000313" key="6">
    <source>
        <dbReference type="RefSeq" id="XP_022084658.1"/>
    </source>
</evidence>
<dbReference type="InterPro" id="IPR005225">
    <property type="entry name" value="Small_GTP-bd"/>
</dbReference>
<comment type="catalytic activity">
    <reaction evidence="4">
        <text>GTP + H2O = GDP + phosphate + H(+)</text>
        <dbReference type="Rhea" id="RHEA:19669"/>
        <dbReference type="ChEBI" id="CHEBI:15377"/>
        <dbReference type="ChEBI" id="CHEBI:15378"/>
        <dbReference type="ChEBI" id="CHEBI:37565"/>
        <dbReference type="ChEBI" id="CHEBI:43474"/>
        <dbReference type="ChEBI" id="CHEBI:58189"/>
        <dbReference type="EC" id="3.6.5.2"/>
    </reaction>
</comment>
<dbReference type="AlphaFoldDB" id="A0A8B7XUX5"/>
<organism evidence="5 6">
    <name type="scientific">Acanthaster planci</name>
    <name type="common">Crown-of-thorns starfish</name>
    <dbReference type="NCBI Taxonomy" id="133434"/>
    <lineage>
        <taxon>Eukaryota</taxon>
        <taxon>Metazoa</taxon>
        <taxon>Echinodermata</taxon>
        <taxon>Eleutherozoa</taxon>
        <taxon>Asterozoa</taxon>
        <taxon>Asteroidea</taxon>
        <taxon>Valvatacea</taxon>
        <taxon>Valvatida</taxon>
        <taxon>Acanthasteridae</taxon>
        <taxon>Acanthaster</taxon>
    </lineage>
</organism>
<dbReference type="OrthoDB" id="18798at2759"/>
<evidence type="ECO:0000256" key="3">
    <source>
        <dbReference type="ARBA" id="ARBA00022801"/>
    </source>
</evidence>
<keyword evidence="5" id="KW-1185">Reference proteome</keyword>
<evidence type="ECO:0000256" key="1">
    <source>
        <dbReference type="ARBA" id="ARBA00008344"/>
    </source>
</evidence>
<evidence type="ECO:0000313" key="5">
    <source>
        <dbReference type="Proteomes" id="UP000694845"/>
    </source>
</evidence>
<dbReference type="PANTHER" id="PTHR45704">
    <property type="entry name" value="RAS-LIKE FAMILY MEMBER 11"/>
    <property type="match status" value="1"/>
</dbReference>
<dbReference type="GO" id="GO:0005525">
    <property type="term" value="F:GTP binding"/>
    <property type="evidence" value="ECO:0007669"/>
    <property type="project" value="InterPro"/>
</dbReference>
<dbReference type="SMART" id="SM00173">
    <property type="entry name" value="RAS"/>
    <property type="match status" value="1"/>
</dbReference>
<dbReference type="InterPro" id="IPR001806">
    <property type="entry name" value="Small_GTPase"/>
</dbReference>
<dbReference type="EC" id="3.6.5.2" evidence="2"/>
<dbReference type="PRINTS" id="PR00449">
    <property type="entry name" value="RASTRNSFRMNG"/>
</dbReference>
<dbReference type="GeneID" id="110976031"/>
<dbReference type="PROSITE" id="PS51419">
    <property type="entry name" value="RAB"/>
    <property type="match status" value="1"/>
</dbReference>
<name>A0A8B7XUX5_ACAPL</name>
<proteinExistence type="inferred from homology"/>
<dbReference type="SUPFAM" id="SSF52540">
    <property type="entry name" value="P-loop containing nucleoside triphosphate hydrolases"/>
    <property type="match status" value="1"/>
</dbReference>
<dbReference type="GO" id="GO:0003925">
    <property type="term" value="F:G protein activity"/>
    <property type="evidence" value="ECO:0007669"/>
    <property type="project" value="UniProtKB-EC"/>
</dbReference>
<dbReference type="NCBIfam" id="TIGR00231">
    <property type="entry name" value="small_GTP"/>
    <property type="match status" value="1"/>
</dbReference>
<dbReference type="Pfam" id="PF00071">
    <property type="entry name" value="Ras"/>
    <property type="match status" value="1"/>
</dbReference>
<dbReference type="SMART" id="SM00175">
    <property type="entry name" value="RAB"/>
    <property type="match status" value="1"/>
</dbReference>
<reference evidence="6" key="1">
    <citation type="submission" date="2025-08" db="UniProtKB">
        <authorList>
            <consortium name="RefSeq"/>
        </authorList>
    </citation>
    <scope>IDENTIFICATION</scope>
</reference>
<evidence type="ECO:0000256" key="2">
    <source>
        <dbReference type="ARBA" id="ARBA00011984"/>
    </source>
</evidence>